<dbReference type="GO" id="GO:0050427">
    <property type="term" value="P:3'-phosphoadenosine 5'-phosphosulfate metabolic process"/>
    <property type="evidence" value="ECO:0007669"/>
    <property type="project" value="TreeGrafter"/>
</dbReference>
<comment type="catalytic activity">
    <reaction evidence="1 9">
        <text>adenosine 3',5'-bisphosphate + H2O = AMP + phosphate</text>
        <dbReference type="Rhea" id="RHEA:10040"/>
        <dbReference type="ChEBI" id="CHEBI:15377"/>
        <dbReference type="ChEBI" id="CHEBI:43474"/>
        <dbReference type="ChEBI" id="CHEBI:58343"/>
        <dbReference type="ChEBI" id="CHEBI:456215"/>
        <dbReference type="EC" id="3.1.3.7"/>
    </reaction>
</comment>
<dbReference type="InterPro" id="IPR006240">
    <property type="entry name" value="CysQ"/>
</dbReference>
<feature type="binding site" evidence="10">
    <location>
        <position position="70"/>
    </location>
    <ligand>
        <name>Mg(2+)</name>
        <dbReference type="ChEBI" id="CHEBI:18420"/>
        <label>1</label>
        <note>catalytic</note>
    </ligand>
</feature>
<name>A0A346DZI5_9ENTR</name>
<evidence type="ECO:0000256" key="10">
    <source>
        <dbReference type="PIRSR" id="PIRSR600760-2"/>
    </source>
</evidence>
<dbReference type="PANTHER" id="PTHR43028">
    <property type="entry name" value="3'(2'),5'-BISPHOSPHATE NUCLEOTIDASE 1"/>
    <property type="match status" value="1"/>
</dbReference>
<dbReference type="GO" id="GO:0008441">
    <property type="term" value="F:3'(2'),5'-bisphosphate nucleotidase activity"/>
    <property type="evidence" value="ECO:0007669"/>
    <property type="project" value="UniProtKB-UniRule"/>
</dbReference>
<dbReference type="NCBIfam" id="TIGR01331">
    <property type="entry name" value="bisphos_cysQ"/>
    <property type="match status" value="1"/>
</dbReference>
<feature type="binding site" evidence="9">
    <location>
        <position position="213"/>
    </location>
    <ligand>
        <name>substrate</name>
    </ligand>
</feature>
<keyword evidence="3 9" id="KW-1003">Cell membrane</keyword>
<comment type="caution">
    <text evidence="9">Lacks conserved residue(s) required for the propagation of feature annotation.</text>
</comment>
<feature type="binding site" evidence="10">
    <location>
        <position position="89"/>
    </location>
    <ligand>
        <name>Mg(2+)</name>
        <dbReference type="ChEBI" id="CHEBI:18420"/>
        <label>1</label>
        <note>catalytic</note>
    </ligand>
</feature>
<keyword evidence="7 9" id="KW-0460">Magnesium</keyword>
<feature type="binding site" evidence="9">
    <location>
        <position position="70"/>
    </location>
    <ligand>
        <name>Mg(2+)</name>
        <dbReference type="ChEBI" id="CHEBI:18420"/>
        <label>1</label>
    </ligand>
</feature>
<dbReference type="PROSITE" id="PS00630">
    <property type="entry name" value="IMP_2"/>
    <property type="match status" value="1"/>
</dbReference>
<dbReference type="InterPro" id="IPR020583">
    <property type="entry name" value="Inositol_monoP_metal-BS"/>
</dbReference>
<sequence length="257" mass="29467">MCILMNILNKICNIVRIAGDAVMKIYHGNLCLYIKHKYDCTPITIADYISNNIIINKLSLYTPNIPFLSEENLLSWDKRKSWRNYWLIDPMDGTKEFLNRNGEFTINVALINEFGLPILGVIYAPAINIMYYAYENKAWKEDAYGHRERINISNLYPPTVIISRSHYDNRIKDYLDILGKHNLILSGSSLKFCLIAEGLAQYYPRFNATSIWDIAAGHAILLAAGAYLHDWNGNSINYIPKRSFINSGFLVSVKCNI</sequence>
<dbReference type="Pfam" id="PF00459">
    <property type="entry name" value="Inositol_P"/>
    <property type="match status" value="1"/>
</dbReference>
<evidence type="ECO:0000256" key="8">
    <source>
        <dbReference type="ARBA" id="ARBA00023136"/>
    </source>
</evidence>
<evidence type="ECO:0000256" key="4">
    <source>
        <dbReference type="ARBA" id="ARBA00022519"/>
    </source>
</evidence>
<reference evidence="11 12" key="1">
    <citation type="submission" date="2018-03" db="EMBL/GenBank/DDBJ databases">
        <title>A parallel universe: an anciently diverged bacterial symbiosis in a Hawaiian planthopper (Hemiptera: Cixiidae) reveals rearranged nutritional responsibilities.</title>
        <authorList>
            <person name="Bennett G."/>
            <person name="Mao M."/>
        </authorList>
    </citation>
    <scope>NUCLEOTIDE SEQUENCE [LARGE SCALE GENOMIC DNA]</scope>
    <source>
        <strain evidence="11 12">OLIH</strain>
    </source>
</reference>
<keyword evidence="12" id="KW-1185">Reference proteome</keyword>
<dbReference type="InterPro" id="IPR050725">
    <property type="entry name" value="CysQ/Inositol_MonoPase"/>
</dbReference>
<keyword evidence="4 9" id="KW-0997">Cell inner membrane</keyword>
<accession>A0A346DZI5</accession>
<dbReference type="HAMAP" id="MF_02095">
    <property type="entry name" value="CysQ"/>
    <property type="match status" value="1"/>
</dbReference>
<dbReference type="FunFam" id="3.40.190.80:FF:000005">
    <property type="entry name" value="3'(2'),5'-bisphosphate nucleotidase CysQ"/>
    <property type="match status" value="1"/>
</dbReference>
<evidence type="ECO:0000256" key="1">
    <source>
        <dbReference type="ARBA" id="ARBA00001625"/>
    </source>
</evidence>
<dbReference type="SUPFAM" id="SSF56655">
    <property type="entry name" value="Carbohydrate phosphatase"/>
    <property type="match status" value="1"/>
</dbReference>
<dbReference type="Proteomes" id="UP000256856">
    <property type="component" value="Chromosome"/>
</dbReference>
<dbReference type="EMBL" id="CP028374">
    <property type="protein sequence ID" value="AXN02140.1"/>
    <property type="molecule type" value="Genomic_DNA"/>
</dbReference>
<dbReference type="Gene3D" id="3.40.190.80">
    <property type="match status" value="1"/>
</dbReference>
<dbReference type="Gene3D" id="3.30.540.10">
    <property type="entry name" value="Fructose-1,6-Bisphosphatase, subunit A, domain 1"/>
    <property type="match status" value="1"/>
</dbReference>
<dbReference type="AlphaFoldDB" id="A0A346DZI5"/>
<dbReference type="InterPro" id="IPR000760">
    <property type="entry name" value="Inositol_monophosphatase-like"/>
</dbReference>
<keyword evidence="5 9" id="KW-0479">Metal-binding</keyword>
<gene>
    <name evidence="9" type="primary">cysQ</name>
    <name evidence="11" type="ORF">C9I82_169</name>
</gene>
<comment type="function">
    <text evidence="9">Converts adenosine-3',5'-bisphosphate (PAP) to AMP.</text>
</comment>
<comment type="similarity">
    <text evidence="2 9">Belongs to the inositol monophosphatase superfamily. CysQ family.</text>
</comment>
<evidence type="ECO:0000256" key="5">
    <source>
        <dbReference type="ARBA" id="ARBA00022723"/>
    </source>
</evidence>
<dbReference type="InterPro" id="IPR020550">
    <property type="entry name" value="Inositol_monophosphatase_CS"/>
</dbReference>
<dbReference type="GO" id="GO:0005886">
    <property type="term" value="C:plasma membrane"/>
    <property type="evidence" value="ECO:0007669"/>
    <property type="project" value="UniProtKB-SubCell"/>
</dbReference>
<feature type="binding site" evidence="9">
    <location>
        <position position="89"/>
    </location>
    <ligand>
        <name>Mg(2+)</name>
        <dbReference type="ChEBI" id="CHEBI:18420"/>
        <label>1</label>
    </ligand>
</feature>
<evidence type="ECO:0000256" key="3">
    <source>
        <dbReference type="ARBA" id="ARBA00022475"/>
    </source>
</evidence>
<feature type="binding site" evidence="9">
    <location>
        <position position="89"/>
    </location>
    <ligand>
        <name>Mg(2+)</name>
        <dbReference type="ChEBI" id="CHEBI:18420"/>
        <label>2</label>
    </ligand>
</feature>
<protein>
    <recommendedName>
        <fullName evidence="9">3'(2'),5'-bisphosphate nucleotidase CysQ</fullName>
        <ecNumber evidence="9">3.1.3.7</ecNumber>
    </recommendedName>
    <alternativeName>
        <fullName evidence="9">3'(2'),5-bisphosphonucleoside 3'(2')-phosphohydrolase</fullName>
    </alternativeName>
    <alternativeName>
        <fullName evidence="9">3'-phosphoadenosine 5'-phosphate phosphatase</fullName>
        <shortName evidence="9">PAP phosphatase</shortName>
    </alternativeName>
</protein>
<proteinExistence type="inferred from homology"/>
<feature type="binding site" evidence="9">
    <location>
        <position position="92"/>
    </location>
    <ligand>
        <name>Mg(2+)</name>
        <dbReference type="ChEBI" id="CHEBI:18420"/>
        <label>2</label>
    </ligand>
</feature>
<dbReference type="PANTHER" id="PTHR43028:SF5">
    <property type="entry name" value="3'(2'),5'-BISPHOSPHATE NUCLEOTIDASE 1"/>
    <property type="match status" value="1"/>
</dbReference>
<dbReference type="GO" id="GO:0000103">
    <property type="term" value="P:sulfate assimilation"/>
    <property type="evidence" value="ECO:0007669"/>
    <property type="project" value="TreeGrafter"/>
</dbReference>
<feature type="binding site" evidence="9">
    <location>
        <position position="70"/>
    </location>
    <ligand>
        <name>substrate</name>
    </ligand>
</feature>
<keyword evidence="8 9" id="KW-0472">Membrane</keyword>
<dbReference type="EC" id="3.1.3.7" evidence="9"/>
<evidence type="ECO:0000256" key="9">
    <source>
        <dbReference type="HAMAP-Rule" id="MF_02095"/>
    </source>
</evidence>
<evidence type="ECO:0000256" key="2">
    <source>
        <dbReference type="ARBA" id="ARBA00005289"/>
    </source>
</evidence>
<keyword evidence="6 9" id="KW-0378">Hydrolase</keyword>
<feature type="binding site" evidence="9">
    <location>
        <position position="213"/>
    </location>
    <ligand>
        <name>Mg(2+)</name>
        <dbReference type="ChEBI" id="CHEBI:18420"/>
        <label>2</label>
    </ligand>
</feature>
<evidence type="ECO:0000313" key="12">
    <source>
        <dbReference type="Proteomes" id="UP000256856"/>
    </source>
</evidence>
<evidence type="ECO:0000313" key="11">
    <source>
        <dbReference type="EMBL" id="AXN02140.1"/>
    </source>
</evidence>
<dbReference type="GO" id="GO:0000287">
    <property type="term" value="F:magnesium ion binding"/>
    <property type="evidence" value="ECO:0007669"/>
    <property type="project" value="UniProtKB-UniRule"/>
</dbReference>
<organism evidence="11 12">
    <name type="scientific">Candidatus Purcelliella pentastirinorum</name>
    <dbReference type="NCBI Taxonomy" id="472834"/>
    <lineage>
        <taxon>Bacteria</taxon>
        <taxon>Pseudomonadati</taxon>
        <taxon>Pseudomonadota</taxon>
        <taxon>Gammaproteobacteria</taxon>
        <taxon>Enterobacterales</taxon>
        <taxon>Enterobacteriaceae</taxon>
        <taxon>Candidatus Purcelliella</taxon>
    </lineage>
</organism>
<comment type="cofactor">
    <cofactor evidence="9 10">
        <name>Mg(2+)</name>
        <dbReference type="ChEBI" id="CHEBI:18420"/>
    </cofactor>
</comment>
<feature type="binding site" evidence="10">
    <location>
        <position position="92"/>
    </location>
    <ligand>
        <name>Mg(2+)</name>
        <dbReference type="ChEBI" id="CHEBI:18420"/>
        <label>1</label>
        <note>catalytic</note>
    </ligand>
</feature>
<dbReference type="CDD" id="cd01638">
    <property type="entry name" value="CysQ"/>
    <property type="match status" value="1"/>
</dbReference>
<dbReference type="KEGG" id="ppet:C9I82_169"/>
<feature type="binding site" evidence="10">
    <location>
        <position position="213"/>
    </location>
    <ligand>
        <name>Mg(2+)</name>
        <dbReference type="ChEBI" id="CHEBI:18420"/>
        <label>1</label>
        <note>catalytic</note>
    </ligand>
</feature>
<dbReference type="PROSITE" id="PS00629">
    <property type="entry name" value="IMP_1"/>
    <property type="match status" value="1"/>
</dbReference>
<evidence type="ECO:0000256" key="7">
    <source>
        <dbReference type="ARBA" id="ARBA00022842"/>
    </source>
</evidence>
<comment type="subcellular location">
    <subcellularLocation>
        <location evidence="9">Cell inner membrane</location>
        <topology evidence="9">Peripheral membrane protein</topology>
        <orientation evidence="9">Cytoplasmic side</orientation>
    </subcellularLocation>
</comment>
<evidence type="ECO:0000256" key="6">
    <source>
        <dbReference type="ARBA" id="ARBA00022801"/>
    </source>
</evidence>
<dbReference type="GO" id="GO:0046854">
    <property type="term" value="P:phosphatidylinositol phosphate biosynthetic process"/>
    <property type="evidence" value="ECO:0007669"/>
    <property type="project" value="InterPro"/>
</dbReference>